<evidence type="ECO:0000313" key="2">
    <source>
        <dbReference type="EMBL" id="GAH25337.1"/>
    </source>
</evidence>
<keyword evidence="1" id="KW-1133">Transmembrane helix</keyword>
<keyword evidence="1" id="KW-0812">Transmembrane</keyword>
<feature type="transmembrane region" description="Helical" evidence="1">
    <location>
        <begin position="67"/>
        <end position="88"/>
    </location>
</feature>
<feature type="non-terminal residue" evidence="2">
    <location>
        <position position="93"/>
    </location>
</feature>
<feature type="transmembrane region" description="Helical" evidence="1">
    <location>
        <begin position="12"/>
        <end position="35"/>
    </location>
</feature>
<dbReference type="EMBL" id="BARU01003595">
    <property type="protein sequence ID" value="GAH25337.1"/>
    <property type="molecule type" value="Genomic_DNA"/>
</dbReference>
<accession>X1DYH1</accession>
<evidence type="ECO:0000256" key="1">
    <source>
        <dbReference type="SAM" id="Phobius"/>
    </source>
</evidence>
<dbReference type="AlphaFoldDB" id="X1DYH1"/>
<gene>
    <name evidence="2" type="ORF">S03H2_07691</name>
</gene>
<proteinExistence type="predicted"/>
<keyword evidence="1" id="KW-0472">Membrane</keyword>
<reference evidence="2" key="1">
    <citation type="journal article" date="2014" name="Front. Microbiol.">
        <title>High frequency of phylogenetically diverse reductive dehalogenase-homologous genes in deep subseafloor sedimentary metagenomes.</title>
        <authorList>
            <person name="Kawai M."/>
            <person name="Futagami T."/>
            <person name="Toyoda A."/>
            <person name="Takaki Y."/>
            <person name="Nishi S."/>
            <person name="Hori S."/>
            <person name="Arai W."/>
            <person name="Tsubouchi T."/>
            <person name="Morono Y."/>
            <person name="Uchiyama I."/>
            <person name="Ito T."/>
            <person name="Fujiyama A."/>
            <person name="Inagaki F."/>
            <person name="Takami H."/>
        </authorList>
    </citation>
    <scope>NUCLEOTIDE SEQUENCE</scope>
    <source>
        <strain evidence="2">Expedition CK06-06</strain>
    </source>
</reference>
<comment type="caution">
    <text evidence="2">The sequence shown here is derived from an EMBL/GenBank/DDBJ whole genome shotgun (WGS) entry which is preliminary data.</text>
</comment>
<organism evidence="2">
    <name type="scientific">marine sediment metagenome</name>
    <dbReference type="NCBI Taxonomy" id="412755"/>
    <lineage>
        <taxon>unclassified sequences</taxon>
        <taxon>metagenomes</taxon>
        <taxon>ecological metagenomes</taxon>
    </lineage>
</organism>
<protein>
    <submittedName>
        <fullName evidence="2">Uncharacterized protein</fullName>
    </submittedName>
</protein>
<sequence>MYKKTEIRDYIWVIPLNAGFLAIIAILFPTAYFSLVGVTWDWWMWNFTTMRIVGYSSVSLFVSEVDFIIPSIITTSAVLFSAVNLLILSIRTR</sequence>
<name>X1DYH1_9ZZZZ</name>